<gene>
    <name evidence="2" type="ORF">B5V51_3029</name>
    <name evidence="3" type="ORF">B5V51_3030</name>
</gene>
<accession>A0A2A4JE97</accession>
<feature type="compositionally biased region" description="Basic and acidic residues" evidence="1">
    <location>
        <begin position="1"/>
        <end position="21"/>
    </location>
</feature>
<evidence type="ECO:0000313" key="3">
    <source>
        <dbReference type="EMBL" id="PCG70398.1"/>
    </source>
</evidence>
<feature type="compositionally biased region" description="Basic and acidic residues" evidence="1">
    <location>
        <begin position="29"/>
        <end position="38"/>
    </location>
</feature>
<feature type="region of interest" description="Disordered" evidence="1">
    <location>
        <begin position="1"/>
        <end position="44"/>
    </location>
</feature>
<dbReference type="EMBL" id="NWSH01001700">
    <property type="protein sequence ID" value="PCG70398.1"/>
    <property type="molecule type" value="Genomic_DNA"/>
</dbReference>
<evidence type="ECO:0000256" key="1">
    <source>
        <dbReference type="SAM" id="MobiDB-lite"/>
    </source>
</evidence>
<protein>
    <submittedName>
        <fullName evidence="2">Uncharacterized protein</fullName>
    </submittedName>
</protein>
<proteinExistence type="predicted"/>
<name>A0A2A4JE97_HELVI</name>
<evidence type="ECO:0000313" key="2">
    <source>
        <dbReference type="EMBL" id="PCG70397.1"/>
    </source>
</evidence>
<sequence length="89" mass="10518">MDETQRNIDLDTEAYPHEKPLKPWALRDQNNKPPHEPFDNNSISRQLDARGRVVFNDKMEPVMKMDYFTNTSERKRIEIKMAAKDVSRA</sequence>
<organism evidence="2">
    <name type="scientific">Heliothis virescens</name>
    <name type="common">Tobacco budworm moth</name>
    <dbReference type="NCBI Taxonomy" id="7102"/>
    <lineage>
        <taxon>Eukaryota</taxon>
        <taxon>Metazoa</taxon>
        <taxon>Ecdysozoa</taxon>
        <taxon>Arthropoda</taxon>
        <taxon>Hexapoda</taxon>
        <taxon>Insecta</taxon>
        <taxon>Pterygota</taxon>
        <taxon>Neoptera</taxon>
        <taxon>Endopterygota</taxon>
        <taxon>Lepidoptera</taxon>
        <taxon>Glossata</taxon>
        <taxon>Ditrysia</taxon>
        <taxon>Noctuoidea</taxon>
        <taxon>Noctuidae</taxon>
        <taxon>Heliothinae</taxon>
        <taxon>Heliothis</taxon>
    </lineage>
</organism>
<reference evidence="2" key="1">
    <citation type="submission" date="2017-09" db="EMBL/GenBank/DDBJ databases">
        <title>Contemporary evolution of a Lepidopteran species, Heliothis virescens, in response to modern agricultural practices.</title>
        <authorList>
            <person name="Fritz M.L."/>
            <person name="Deyonke A.M."/>
            <person name="Papanicolaou A."/>
            <person name="Micinski S."/>
            <person name="Westbrook J."/>
            <person name="Gould F."/>
        </authorList>
    </citation>
    <scope>NUCLEOTIDE SEQUENCE [LARGE SCALE GENOMIC DNA]</scope>
    <source>
        <strain evidence="2">HvINT-</strain>
        <tissue evidence="2">Whole body</tissue>
    </source>
</reference>
<dbReference type="AlphaFoldDB" id="A0A2A4JE97"/>
<dbReference type="EMBL" id="NWSH01001700">
    <property type="protein sequence ID" value="PCG70397.1"/>
    <property type="molecule type" value="Genomic_DNA"/>
</dbReference>
<comment type="caution">
    <text evidence="2">The sequence shown here is derived from an EMBL/GenBank/DDBJ whole genome shotgun (WGS) entry which is preliminary data.</text>
</comment>